<evidence type="ECO:0000313" key="2">
    <source>
        <dbReference type="EMBL" id="KAJ9642735.1"/>
    </source>
</evidence>
<gene>
    <name evidence="2" type="ORF">H2204_002383</name>
</gene>
<feature type="compositionally biased region" description="Polar residues" evidence="1">
    <location>
        <begin position="149"/>
        <end position="174"/>
    </location>
</feature>
<reference evidence="2" key="1">
    <citation type="submission" date="2022-10" db="EMBL/GenBank/DDBJ databases">
        <title>Culturing micro-colonial fungi from biological soil crusts in the Mojave desert and describing Neophaeococcomyces mojavensis, and introducing the new genera and species Taxawa tesnikishii.</title>
        <authorList>
            <person name="Kurbessoian T."/>
            <person name="Stajich J.E."/>
        </authorList>
    </citation>
    <scope>NUCLEOTIDE SEQUENCE</scope>
    <source>
        <strain evidence="2">TK_35</strain>
    </source>
</reference>
<comment type="caution">
    <text evidence="2">The sequence shown here is derived from an EMBL/GenBank/DDBJ whole genome shotgun (WGS) entry which is preliminary data.</text>
</comment>
<dbReference type="AlphaFoldDB" id="A0AA38YBU6"/>
<feature type="region of interest" description="Disordered" evidence="1">
    <location>
        <begin position="1"/>
        <end position="192"/>
    </location>
</feature>
<organism evidence="2 3">
    <name type="scientific">Knufia peltigerae</name>
    <dbReference type="NCBI Taxonomy" id="1002370"/>
    <lineage>
        <taxon>Eukaryota</taxon>
        <taxon>Fungi</taxon>
        <taxon>Dikarya</taxon>
        <taxon>Ascomycota</taxon>
        <taxon>Pezizomycotina</taxon>
        <taxon>Eurotiomycetes</taxon>
        <taxon>Chaetothyriomycetidae</taxon>
        <taxon>Chaetothyriales</taxon>
        <taxon>Trichomeriaceae</taxon>
        <taxon>Knufia</taxon>
    </lineage>
</organism>
<evidence type="ECO:0000313" key="3">
    <source>
        <dbReference type="Proteomes" id="UP001172681"/>
    </source>
</evidence>
<feature type="compositionally biased region" description="Basic and acidic residues" evidence="1">
    <location>
        <begin position="96"/>
        <end position="106"/>
    </location>
</feature>
<feature type="compositionally biased region" description="Polar residues" evidence="1">
    <location>
        <begin position="45"/>
        <end position="66"/>
    </location>
</feature>
<feature type="compositionally biased region" description="Basic and acidic residues" evidence="1">
    <location>
        <begin position="23"/>
        <end position="32"/>
    </location>
</feature>
<accession>A0AA38YBU6</accession>
<evidence type="ECO:0000256" key="1">
    <source>
        <dbReference type="SAM" id="MobiDB-lite"/>
    </source>
</evidence>
<feature type="compositionally biased region" description="Low complexity" evidence="1">
    <location>
        <begin position="7"/>
        <end position="22"/>
    </location>
</feature>
<dbReference type="EMBL" id="JAPDRN010000009">
    <property type="protein sequence ID" value="KAJ9642735.1"/>
    <property type="molecule type" value="Genomic_DNA"/>
</dbReference>
<proteinExistence type="predicted"/>
<protein>
    <submittedName>
        <fullName evidence="2">Uncharacterized protein</fullName>
    </submittedName>
</protein>
<keyword evidence="3" id="KW-1185">Reference proteome</keyword>
<name>A0AA38YBU6_9EURO</name>
<dbReference type="Proteomes" id="UP001172681">
    <property type="component" value="Unassembled WGS sequence"/>
</dbReference>
<sequence length="192" mass="20935">MTREPKPQSQQPQPQPGQNQLPRRQEKSRDGSEIDETVDPVYSQPLASRTTQINDPVYGQLNSAQSKPEDGEQKTPARGKIKPSDDPVYSQSRSTNTRDKTTRQEFNDPVYGQPLPPPSSSSSSSSPPSPPPGKKGTTTINPSDDPVYSQPQSRNTRNASNRIDQLSSQISPPSASEPDASVDNTKHGRSKS</sequence>